<organism evidence="1 2">
    <name type="scientific">Synaphobranchus kaupii</name>
    <name type="common">Kaup's arrowtooth eel</name>
    <dbReference type="NCBI Taxonomy" id="118154"/>
    <lineage>
        <taxon>Eukaryota</taxon>
        <taxon>Metazoa</taxon>
        <taxon>Chordata</taxon>
        <taxon>Craniata</taxon>
        <taxon>Vertebrata</taxon>
        <taxon>Euteleostomi</taxon>
        <taxon>Actinopterygii</taxon>
        <taxon>Neopterygii</taxon>
        <taxon>Teleostei</taxon>
        <taxon>Anguilliformes</taxon>
        <taxon>Synaphobranchidae</taxon>
        <taxon>Synaphobranchus</taxon>
    </lineage>
</organism>
<dbReference type="Proteomes" id="UP001152622">
    <property type="component" value="Chromosome 4"/>
</dbReference>
<keyword evidence="2" id="KW-1185">Reference proteome</keyword>
<name>A0A9Q1FSM6_SYNKA</name>
<gene>
    <name evidence="1" type="ORF">SKAU_G00143160</name>
</gene>
<accession>A0A9Q1FSM6</accession>
<sequence>MTALRLEVKEPLGGGHSAAADIFGLVRAGLPAEADVFHACLQPISLLQPVAYCLLGVGANLSSGSGGRRPLHR</sequence>
<evidence type="ECO:0000313" key="1">
    <source>
        <dbReference type="EMBL" id="KAJ8365485.1"/>
    </source>
</evidence>
<dbReference type="AlphaFoldDB" id="A0A9Q1FSM6"/>
<comment type="caution">
    <text evidence="1">The sequence shown here is derived from an EMBL/GenBank/DDBJ whole genome shotgun (WGS) entry which is preliminary data.</text>
</comment>
<evidence type="ECO:0000313" key="2">
    <source>
        <dbReference type="Proteomes" id="UP001152622"/>
    </source>
</evidence>
<reference evidence="1" key="1">
    <citation type="journal article" date="2023" name="Science">
        <title>Genome structures resolve the early diversification of teleost fishes.</title>
        <authorList>
            <person name="Parey E."/>
            <person name="Louis A."/>
            <person name="Montfort J."/>
            <person name="Bouchez O."/>
            <person name="Roques C."/>
            <person name="Iampietro C."/>
            <person name="Lluch J."/>
            <person name="Castinel A."/>
            <person name="Donnadieu C."/>
            <person name="Desvignes T."/>
            <person name="Floi Bucao C."/>
            <person name="Jouanno E."/>
            <person name="Wen M."/>
            <person name="Mejri S."/>
            <person name="Dirks R."/>
            <person name="Jansen H."/>
            <person name="Henkel C."/>
            <person name="Chen W.J."/>
            <person name="Zahm M."/>
            <person name="Cabau C."/>
            <person name="Klopp C."/>
            <person name="Thompson A.W."/>
            <person name="Robinson-Rechavi M."/>
            <person name="Braasch I."/>
            <person name="Lecointre G."/>
            <person name="Bobe J."/>
            <person name="Postlethwait J.H."/>
            <person name="Berthelot C."/>
            <person name="Roest Crollius H."/>
            <person name="Guiguen Y."/>
        </authorList>
    </citation>
    <scope>NUCLEOTIDE SEQUENCE</scope>
    <source>
        <strain evidence="1">WJC10195</strain>
    </source>
</reference>
<proteinExistence type="predicted"/>
<protein>
    <submittedName>
        <fullName evidence="1">Uncharacterized protein</fullName>
    </submittedName>
</protein>
<dbReference type="EMBL" id="JAINUF010000004">
    <property type="protein sequence ID" value="KAJ8365485.1"/>
    <property type="molecule type" value="Genomic_DNA"/>
</dbReference>